<evidence type="ECO:0000313" key="1">
    <source>
        <dbReference type="EMBL" id="PIL37378.1"/>
    </source>
</evidence>
<comment type="caution">
    <text evidence="1">The sequence shown here is derived from an EMBL/GenBank/DDBJ whole genome shotgun (WGS) entry which is preliminary data.</text>
</comment>
<reference evidence="1 2" key="1">
    <citation type="journal article" date="2015" name="Sci. Rep.">
        <title>Chromosome-level genome map provides insights into diverse defense mechanisms in the medicinal fungus Ganoderma sinense.</title>
        <authorList>
            <person name="Zhu Y."/>
            <person name="Xu J."/>
            <person name="Sun C."/>
            <person name="Zhou S."/>
            <person name="Xu H."/>
            <person name="Nelson D.R."/>
            <person name="Qian J."/>
            <person name="Song J."/>
            <person name="Luo H."/>
            <person name="Xiang L."/>
            <person name="Li Y."/>
            <person name="Xu Z."/>
            <person name="Ji A."/>
            <person name="Wang L."/>
            <person name="Lu S."/>
            <person name="Hayward A."/>
            <person name="Sun W."/>
            <person name="Li X."/>
            <person name="Schwartz D.C."/>
            <person name="Wang Y."/>
            <person name="Chen S."/>
        </authorList>
    </citation>
    <scope>NUCLEOTIDE SEQUENCE [LARGE SCALE GENOMIC DNA]</scope>
    <source>
        <strain evidence="1 2">ZZ0214-1</strain>
    </source>
</reference>
<dbReference type="EMBL" id="AYKW01000001">
    <property type="protein sequence ID" value="PIL37378.1"/>
    <property type="molecule type" value="Genomic_DNA"/>
</dbReference>
<protein>
    <submittedName>
        <fullName evidence="1">Uncharacterized protein</fullName>
    </submittedName>
</protein>
<gene>
    <name evidence="1" type="ORF">GSI_01072</name>
</gene>
<proteinExistence type="predicted"/>
<accession>A0A2G8SUX9</accession>
<evidence type="ECO:0000313" key="2">
    <source>
        <dbReference type="Proteomes" id="UP000230002"/>
    </source>
</evidence>
<name>A0A2G8SUX9_9APHY</name>
<dbReference type="Proteomes" id="UP000230002">
    <property type="component" value="Unassembled WGS sequence"/>
</dbReference>
<dbReference type="AlphaFoldDB" id="A0A2G8SUX9"/>
<sequence>MHHVLLHNFRFAFSIGDTTYVILFVLPPSIRYLVNFLTLSLRHLSSGLYFSATHRVVCSRSFFHTMHSGSNSFRLPDPWLSRAPLALAHMFELQIRVVEHWTPCCK</sequence>
<organism evidence="1 2">
    <name type="scientific">Ganoderma sinense ZZ0214-1</name>
    <dbReference type="NCBI Taxonomy" id="1077348"/>
    <lineage>
        <taxon>Eukaryota</taxon>
        <taxon>Fungi</taxon>
        <taxon>Dikarya</taxon>
        <taxon>Basidiomycota</taxon>
        <taxon>Agaricomycotina</taxon>
        <taxon>Agaricomycetes</taxon>
        <taxon>Polyporales</taxon>
        <taxon>Polyporaceae</taxon>
        <taxon>Ganoderma</taxon>
    </lineage>
</organism>
<keyword evidence="2" id="KW-1185">Reference proteome</keyword>